<gene>
    <name evidence="2" type="ORF">K3U94_02065</name>
</gene>
<sequence length="276" mass="29558">MAQGIRPLTTLGATLASASMIAAGPGVFSEPPQLTTHAVTSIELLASQDEIWDALGSTDLVQVLQAFGLPLLIGGNFDFDSFEGVQQYVTAASEWLKTNGELVVSWGSMLEPWISPIGVSGVDDWLGNEYTMFSSMLDADWDPAAWLASVYPDHPDYFYAPIADFDLGWVYSMLGAPEEAFAPLNELFGLESSLVSGYLNEFLFALVAPVGIAAQVLAGDFDLTDSTLMDSLVTGSWEEFTQPAVDSLNGQIQDIVGSLQGMDGTDFLLSLLSFLG</sequence>
<protein>
    <recommendedName>
        <fullName evidence="4">PE-PGRS family protein</fullName>
    </recommendedName>
</protein>
<evidence type="ECO:0000256" key="1">
    <source>
        <dbReference type="SAM" id="SignalP"/>
    </source>
</evidence>
<dbReference type="EMBL" id="CP080997">
    <property type="protein sequence ID" value="QZA08157.1"/>
    <property type="molecule type" value="Genomic_DNA"/>
</dbReference>
<evidence type="ECO:0000313" key="2">
    <source>
        <dbReference type="EMBL" id="QZA08157.1"/>
    </source>
</evidence>
<keyword evidence="1" id="KW-0732">Signal</keyword>
<dbReference type="AlphaFoldDB" id="A0A9X7WIF3"/>
<name>A0A9X7WIF3_9MYCO</name>
<dbReference type="Proteomes" id="UP000825008">
    <property type="component" value="Chromosome"/>
</dbReference>
<accession>A0A9X7WIF3</accession>
<evidence type="ECO:0008006" key="4">
    <source>
        <dbReference type="Google" id="ProtNLM"/>
    </source>
</evidence>
<reference evidence="2" key="1">
    <citation type="submission" date="2021-08" db="EMBL/GenBank/DDBJ databases">
        <title>Whole genome sequencing of non-tuberculosis mycobacteria type-strains.</title>
        <authorList>
            <person name="Igarashi Y."/>
            <person name="Osugi A."/>
            <person name="Mitarai S."/>
        </authorList>
    </citation>
    <scope>NUCLEOTIDE SEQUENCE</scope>
    <source>
        <strain evidence="2">JCM 30995</strain>
    </source>
</reference>
<evidence type="ECO:0000313" key="3">
    <source>
        <dbReference type="Proteomes" id="UP000825008"/>
    </source>
</evidence>
<dbReference type="KEGG" id="mher:K3U94_02065"/>
<proteinExistence type="predicted"/>
<feature type="signal peptide" evidence="1">
    <location>
        <begin position="1"/>
        <end position="22"/>
    </location>
</feature>
<feature type="chain" id="PRO_5040986672" description="PE-PGRS family protein" evidence="1">
    <location>
        <begin position="23"/>
        <end position="276"/>
    </location>
</feature>
<organism evidence="2 3">
    <name type="scientific">Mycolicibacter heraklionensis</name>
    <dbReference type="NCBI Taxonomy" id="512402"/>
    <lineage>
        <taxon>Bacteria</taxon>
        <taxon>Bacillati</taxon>
        <taxon>Actinomycetota</taxon>
        <taxon>Actinomycetes</taxon>
        <taxon>Mycobacteriales</taxon>
        <taxon>Mycobacteriaceae</taxon>
        <taxon>Mycolicibacter</taxon>
    </lineage>
</organism>
<dbReference type="RefSeq" id="WP_220695425.1">
    <property type="nucleotide sequence ID" value="NZ_CP080997.1"/>
</dbReference>